<proteinExistence type="inferred from homology"/>
<dbReference type="GO" id="GO:0006310">
    <property type="term" value="P:DNA recombination"/>
    <property type="evidence" value="ECO:0007669"/>
    <property type="project" value="UniProtKB-KW"/>
</dbReference>
<dbReference type="Pfam" id="PF03838">
    <property type="entry name" value="RecU"/>
    <property type="match status" value="1"/>
</dbReference>
<dbReference type="Gene3D" id="3.40.1350.10">
    <property type="match status" value="1"/>
</dbReference>
<protein>
    <recommendedName>
        <fullName evidence="13">Holliday junction resolvase RecU</fullName>
    </recommendedName>
</protein>
<name>A0A6B1XZF0_ENTFL</name>
<gene>
    <name evidence="14" type="ORF">DAI13_07270</name>
</gene>
<evidence type="ECO:0000313" key="14">
    <source>
        <dbReference type="EMBL" id="PTN77553.1"/>
    </source>
</evidence>
<evidence type="ECO:0000256" key="9">
    <source>
        <dbReference type="ARBA" id="ARBA00022842"/>
    </source>
</evidence>
<comment type="cofactor">
    <cofactor evidence="1">
        <name>Mg(2+)</name>
        <dbReference type="ChEBI" id="CHEBI:18420"/>
    </cofactor>
</comment>
<dbReference type="GO" id="GO:0006281">
    <property type="term" value="P:DNA repair"/>
    <property type="evidence" value="ECO:0007669"/>
    <property type="project" value="UniProtKB-KW"/>
</dbReference>
<comment type="subcellular location">
    <subcellularLocation>
        <location evidence="2">Cytoplasm</location>
    </subcellularLocation>
</comment>
<comment type="similarity">
    <text evidence="12">Belongs to the RecU family.</text>
</comment>
<keyword evidence="4" id="KW-0540">Nuclease</keyword>
<keyword evidence="11" id="KW-0234">DNA repair</keyword>
<dbReference type="GO" id="GO:0003676">
    <property type="term" value="F:nucleic acid binding"/>
    <property type="evidence" value="ECO:0007669"/>
    <property type="project" value="InterPro"/>
</dbReference>
<keyword evidence="5" id="KW-0479">Metal-binding</keyword>
<keyword evidence="6" id="KW-0255">Endonuclease</keyword>
<dbReference type="GO" id="GO:0005737">
    <property type="term" value="C:cytoplasm"/>
    <property type="evidence" value="ECO:0007669"/>
    <property type="project" value="UniProtKB-SubCell"/>
</dbReference>
<dbReference type="GO" id="GO:0004519">
    <property type="term" value="F:endonuclease activity"/>
    <property type="evidence" value="ECO:0007669"/>
    <property type="project" value="UniProtKB-KW"/>
</dbReference>
<evidence type="ECO:0000256" key="4">
    <source>
        <dbReference type="ARBA" id="ARBA00022722"/>
    </source>
</evidence>
<evidence type="ECO:0000256" key="1">
    <source>
        <dbReference type="ARBA" id="ARBA00001946"/>
    </source>
</evidence>
<keyword evidence="3" id="KW-0963">Cytoplasm</keyword>
<dbReference type="GO" id="GO:0016787">
    <property type="term" value="F:hydrolase activity"/>
    <property type="evidence" value="ECO:0007669"/>
    <property type="project" value="UniProtKB-KW"/>
</dbReference>
<evidence type="ECO:0000256" key="8">
    <source>
        <dbReference type="ARBA" id="ARBA00022801"/>
    </source>
</evidence>
<dbReference type="Proteomes" id="UP000244140">
    <property type="component" value="Unassembled WGS sequence"/>
</dbReference>
<evidence type="ECO:0000256" key="6">
    <source>
        <dbReference type="ARBA" id="ARBA00022759"/>
    </source>
</evidence>
<evidence type="ECO:0000256" key="2">
    <source>
        <dbReference type="ARBA" id="ARBA00004496"/>
    </source>
</evidence>
<dbReference type="InterPro" id="IPR011856">
    <property type="entry name" value="tRNA_endonuc-like_dom_sf"/>
</dbReference>
<dbReference type="GO" id="GO:0046872">
    <property type="term" value="F:metal ion binding"/>
    <property type="evidence" value="ECO:0007669"/>
    <property type="project" value="UniProtKB-KW"/>
</dbReference>
<keyword evidence="7" id="KW-0227">DNA damage</keyword>
<keyword evidence="9" id="KW-0460">Magnesium</keyword>
<sequence length="166" mass="19435">MMKAWSQFEKMIEQTNEWYCRNRKGTVAKIPNGTKTIRVGGKPVVIPTNKTGCDFIGHLKGRPIAFDCKSTENKTAFPFYVGNKPMLKDHQKNFLKDFKLSGGTAFLLIQFNKSHQVFLVDVDDYLNMQKNLGRKSIPLDYLKEFEVRQHGYYSHYLEKLEQNYWQ</sequence>
<comment type="caution">
    <text evidence="14">The sequence shown here is derived from an EMBL/GenBank/DDBJ whole genome shotgun (WGS) entry which is preliminary data.</text>
</comment>
<evidence type="ECO:0000313" key="15">
    <source>
        <dbReference type="Proteomes" id="UP000244140"/>
    </source>
</evidence>
<reference evidence="14 15" key="1">
    <citation type="submission" date="2018-04" db="EMBL/GenBank/DDBJ databases">
        <authorList>
            <person name="Van Tyne D."/>
        </authorList>
    </citation>
    <scope>NUCLEOTIDE SEQUENCE [LARGE SCALE GENOMIC DNA]</scope>
    <source>
        <strain evidence="14 15">B2535</strain>
    </source>
</reference>
<evidence type="ECO:0000256" key="11">
    <source>
        <dbReference type="ARBA" id="ARBA00023204"/>
    </source>
</evidence>
<dbReference type="PIRSF" id="PIRSF037785">
    <property type="entry name" value="RecU"/>
    <property type="match status" value="1"/>
</dbReference>
<keyword evidence="10" id="KW-0233">DNA recombination</keyword>
<keyword evidence="8" id="KW-0378">Hydrolase</keyword>
<evidence type="ECO:0000256" key="13">
    <source>
        <dbReference type="ARBA" id="ARBA00029523"/>
    </source>
</evidence>
<evidence type="ECO:0000256" key="12">
    <source>
        <dbReference type="ARBA" id="ARBA00023447"/>
    </source>
</evidence>
<evidence type="ECO:0000256" key="3">
    <source>
        <dbReference type="ARBA" id="ARBA00022490"/>
    </source>
</evidence>
<dbReference type="InterPro" id="IPR011335">
    <property type="entry name" value="Restrct_endonuc-II-like"/>
</dbReference>
<organism evidence="14 15">
    <name type="scientific">Enterococcus faecalis</name>
    <name type="common">Streptococcus faecalis</name>
    <dbReference type="NCBI Taxonomy" id="1351"/>
    <lineage>
        <taxon>Bacteria</taxon>
        <taxon>Bacillati</taxon>
        <taxon>Bacillota</taxon>
        <taxon>Bacilli</taxon>
        <taxon>Lactobacillales</taxon>
        <taxon>Enterococcaceae</taxon>
        <taxon>Enterococcus</taxon>
    </lineage>
</organism>
<evidence type="ECO:0000256" key="7">
    <source>
        <dbReference type="ARBA" id="ARBA00022763"/>
    </source>
</evidence>
<accession>A0A6B1XZF0</accession>
<dbReference type="SUPFAM" id="SSF52980">
    <property type="entry name" value="Restriction endonuclease-like"/>
    <property type="match status" value="1"/>
</dbReference>
<evidence type="ECO:0000256" key="10">
    <source>
        <dbReference type="ARBA" id="ARBA00023172"/>
    </source>
</evidence>
<dbReference type="EMBL" id="PZZH01000001">
    <property type="protein sequence ID" value="PTN77553.1"/>
    <property type="molecule type" value="Genomic_DNA"/>
</dbReference>
<evidence type="ECO:0000256" key="5">
    <source>
        <dbReference type="ARBA" id="ARBA00022723"/>
    </source>
</evidence>
<dbReference type="AlphaFoldDB" id="A0A6B1XZF0"/>
<dbReference type="InterPro" id="IPR004612">
    <property type="entry name" value="Resolv_RecU"/>
</dbReference>